<protein>
    <submittedName>
        <fullName evidence="11">G protein coupled receptor</fullName>
    </submittedName>
</protein>
<evidence type="ECO:0000256" key="7">
    <source>
        <dbReference type="ARBA" id="ARBA00023224"/>
    </source>
</evidence>
<reference evidence="11 12" key="1">
    <citation type="submission" date="2019-04" db="EMBL/GenBank/DDBJ databases">
        <title>Annotation for the trematode Fasciola gigantica.</title>
        <authorList>
            <person name="Choi Y.-J."/>
        </authorList>
    </citation>
    <scope>NUCLEOTIDE SEQUENCE [LARGE SCALE GENOMIC DNA]</scope>
    <source>
        <strain evidence="11">Uganda_cow_1</strain>
    </source>
</reference>
<keyword evidence="5 9" id="KW-0472">Membrane</keyword>
<feature type="transmembrane region" description="Helical" evidence="9">
    <location>
        <begin position="130"/>
        <end position="149"/>
    </location>
</feature>
<evidence type="ECO:0000313" key="12">
    <source>
        <dbReference type="Proteomes" id="UP000316759"/>
    </source>
</evidence>
<evidence type="ECO:0000256" key="2">
    <source>
        <dbReference type="ARBA" id="ARBA00022692"/>
    </source>
</evidence>
<keyword evidence="4" id="KW-0297">G-protein coupled receptor</keyword>
<accession>A0A504YI91</accession>
<comment type="subcellular location">
    <subcellularLocation>
        <location evidence="1">Membrane</location>
        <topology evidence="1">Multi-pass membrane protein</topology>
    </subcellularLocation>
</comment>
<dbReference type="Proteomes" id="UP000316759">
    <property type="component" value="Unassembled WGS sequence"/>
</dbReference>
<name>A0A504YI91_FASGI</name>
<evidence type="ECO:0000256" key="8">
    <source>
        <dbReference type="SAM" id="MobiDB-lite"/>
    </source>
</evidence>
<feature type="domain" description="G-protein coupled receptors family 1 profile" evidence="10">
    <location>
        <begin position="109"/>
        <end position="509"/>
    </location>
</feature>
<dbReference type="PANTHER" id="PTHR24235">
    <property type="entry name" value="NEUROPEPTIDE Y RECEPTOR"/>
    <property type="match status" value="1"/>
</dbReference>
<keyword evidence="7" id="KW-0807">Transducer</keyword>
<feature type="region of interest" description="Disordered" evidence="8">
    <location>
        <begin position="350"/>
        <end position="388"/>
    </location>
</feature>
<dbReference type="Pfam" id="PF00001">
    <property type="entry name" value="7tm_1"/>
    <property type="match status" value="1"/>
</dbReference>
<dbReference type="PRINTS" id="PR00237">
    <property type="entry name" value="GPCRRHODOPSN"/>
</dbReference>
<keyword evidence="2 9" id="KW-0812">Transmembrane</keyword>
<dbReference type="InterPro" id="IPR000276">
    <property type="entry name" value="GPCR_Rhodpsn"/>
</dbReference>
<evidence type="ECO:0000256" key="3">
    <source>
        <dbReference type="ARBA" id="ARBA00022989"/>
    </source>
</evidence>
<dbReference type="Gene3D" id="1.20.1070.10">
    <property type="entry name" value="Rhodopsin 7-helix transmembrane proteins"/>
    <property type="match status" value="1"/>
</dbReference>
<evidence type="ECO:0000313" key="11">
    <source>
        <dbReference type="EMBL" id="TPP58018.1"/>
    </source>
</evidence>
<keyword evidence="12" id="KW-1185">Reference proteome</keyword>
<feature type="transmembrane region" description="Helical" evidence="9">
    <location>
        <begin position="260"/>
        <end position="282"/>
    </location>
</feature>
<organism evidence="11 12">
    <name type="scientific">Fasciola gigantica</name>
    <name type="common">Giant liver fluke</name>
    <dbReference type="NCBI Taxonomy" id="46835"/>
    <lineage>
        <taxon>Eukaryota</taxon>
        <taxon>Metazoa</taxon>
        <taxon>Spiralia</taxon>
        <taxon>Lophotrochozoa</taxon>
        <taxon>Platyhelminthes</taxon>
        <taxon>Trematoda</taxon>
        <taxon>Digenea</taxon>
        <taxon>Plagiorchiida</taxon>
        <taxon>Echinostomata</taxon>
        <taxon>Echinostomatoidea</taxon>
        <taxon>Fasciolidae</taxon>
        <taxon>Fasciola</taxon>
    </lineage>
</organism>
<dbReference type="SUPFAM" id="SSF81321">
    <property type="entry name" value="Family A G protein-coupled receptor-like"/>
    <property type="match status" value="1"/>
</dbReference>
<gene>
    <name evidence="11" type="ORF">FGIG_00727</name>
</gene>
<evidence type="ECO:0000256" key="4">
    <source>
        <dbReference type="ARBA" id="ARBA00023040"/>
    </source>
</evidence>
<feature type="transmembrane region" description="Helical" evidence="9">
    <location>
        <begin position="92"/>
        <end position="118"/>
    </location>
</feature>
<dbReference type="EMBL" id="SUNJ01012480">
    <property type="protein sequence ID" value="TPP58018.1"/>
    <property type="molecule type" value="Genomic_DNA"/>
</dbReference>
<keyword evidence="6 11" id="KW-0675">Receptor</keyword>
<dbReference type="AlphaFoldDB" id="A0A504YI91"/>
<dbReference type="CDD" id="cd15203">
    <property type="entry name" value="7tmA_NPYR-like"/>
    <property type="match status" value="1"/>
</dbReference>
<evidence type="ECO:0000256" key="1">
    <source>
        <dbReference type="ARBA" id="ARBA00004141"/>
    </source>
</evidence>
<feature type="transmembrane region" description="Helical" evidence="9">
    <location>
        <begin position="489"/>
        <end position="512"/>
    </location>
</feature>
<comment type="caution">
    <text evidence="11">The sequence shown here is derived from an EMBL/GenBank/DDBJ whole genome shotgun (WGS) entry which is preliminary data.</text>
</comment>
<proteinExistence type="predicted"/>
<feature type="compositionally biased region" description="Basic and acidic residues" evidence="8">
    <location>
        <begin position="359"/>
        <end position="368"/>
    </location>
</feature>
<evidence type="ECO:0000256" key="5">
    <source>
        <dbReference type="ARBA" id="ARBA00023136"/>
    </source>
</evidence>
<dbReference type="STRING" id="46835.A0A504YI91"/>
<evidence type="ECO:0000256" key="9">
    <source>
        <dbReference type="SAM" id="Phobius"/>
    </source>
</evidence>
<dbReference type="PROSITE" id="PS50262">
    <property type="entry name" value="G_PROTEIN_RECEP_F1_2"/>
    <property type="match status" value="1"/>
</dbReference>
<dbReference type="OrthoDB" id="9046662at2759"/>
<feature type="transmembrane region" description="Helical" evidence="9">
    <location>
        <begin position="402"/>
        <end position="419"/>
    </location>
</feature>
<feature type="transmembrane region" description="Helical" evidence="9">
    <location>
        <begin position="169"/>
        <end position="190"/>
    </location>
</feature>
<evidence type="ECO:0000259" key="10">
    <source>
        <dbReference type="PROSITE" id="PS50262"/>
    </source>
</evidence>
<dbReference type="SMART" id="SM01381">
    <property type="entry name" value="7TM_GPCR_Srsx"/>
    <property type="match status" value="1"/>
</dbReference>
<keyword evidence="3 9" id="KW-1133">Transmembrane helix</keyword>
<sequence>MVSNNSHLIPFTTEVHGITESTFPYFEDRLGLGTMSVDCSQAPELTSNGFFEAMNNYVRLCVDEHSRESMLDVLQIELSRLHRYNLLSLHELVLLIAVYTAMIVFGSCGSLLVIYVVIRQPRIRTPRNLFIVNLALSDLILCLFTQPFNLLRTLYWHYEWTLGQVMCKAVAMAQAANIFVSTISIIAIALDRLQVIVYPTRHKVHTAGALAIIGSSWLFALLMASPMIAFSSVSQGTIRLDGSVCSPNTLQSHWLRRSKFTYGILTLTFQYCLPITIVSYAYTRIYLLIRRRHLSRHTLRLNEMLSELASGGVPHHGKSVAIQRNNQVSQINGDMQITMSANVMGQPNAVCQREEPEDGRDSQDDRVTRKGAHFPVSTPVMTNPSRVPDREKAIRSRHMRTNALLAAVTITFILAWLPLHTFNLVMDLRELRVASDITALMGVDHESPLTVQPSNQTSDHIVIHLPNRSNVLYNSDQNKPHMTGRISTLIQSFCLFCVLLSACINPVLYGWLNENFHREFKLLCAPCRRSSCLGWKSGVPRTNVRTQTMNENTNVMNSPQ</sequence>
<dbReference type="PANTHER" id="PTHR24235:SF12">
    <property type="entry name" value="G-PROTEIN COUPLED RECEPTORS FAMILY 1 PROFILE DOMAIN-CONTAINING PROTEIN"/>
    <property type="match status" value="1"/>
</dbReference>
<dbReference type="GO" id="GO:0004930">
    <property type="term" value="F:G protein-coupled receptor activity"/>
    <property type="evidence" value="ECO:0007669"/>
    <property type="project" value="UniProtKB-KW"/>
</dbReference>
<dbReference type="GO" id="GO:0016020">
    <property type="term" value="C:membrane"/>
    <property type="evidence" value="ECO:0007669"/>
    <property type="project" value="UniProtKB-SubCell"/>
</dbReference>
<feature type="transmembrane region" description="Helical" evidence="9">
    <location>
        <begin position="210"/>
        <end position="230"/>
    </location>
</feature>
<evidence type="ECO:0000256" key="6">
    <source>
        <dbReference type="ARBA" id="ARBA00023170"/>
    </source>
</evidence>
<dbReference type="InterPro" id="IPR017452">
    <property type="entry name" value="GPCR_Rhodpsn_7TM"/>
</dbReference>